<dbReference type="EMBL" id="CP040915">
    <property type="protein sequence ID" value="QDC25929.1"/>
    <property type="molecule type" value="Genomic_DNA"/>
</dbReference>
<proteinExistence type="predicted"/>
<evidence type="ECO:0000313" key="2">
    <source>
        <dbReference type="Proteomes" id="UP000314616"/>
    </source>
</evidence>
<gene>
    <name evidence="1" type="ORF">FE374_16035</name>
</gene>
<sequence length="424" mass="44862">MSVPVAAQHEPADVALLTGPEAGPMLAGALGVEGSHLVDWQVHTIHHRPGAGVTVGYTVTVERQVPGAGSALRSEEYLCATTARLSQPAGPGLVRLEQDGEGPVVHLWRHPADPELPALPVACDASLLSRRLGTPVTVELLAYRPTRRAVLRVRRSDPTATAYLKVVRPSGARVFADRHRMLTAAGVPAPEVLRADDDGLVLLGEGRGTPLSNLLARGVGRAAPAVLTALLRVLDALPADVLDLPRRPAWAERAQHYAHAAATVLPEHADRTTALADGVESLLAASDPGPVVPSHGDFYEANVLMDPREDAVGVTALLDVDAVGPGHRVDDLACLLGHVSVLPHLAPTTYPHVPDLLERWTRSCEQLVDPVALHARSAGVVLSLVAGARRSDGAHWRADAEGRLARAEAWLARGREVLAQRGPH</sequence>
<dbReference type="RefSeq" id="WP_139930176.1">
    <property type="nucleotide sequence ID" value="NZ_CP040915.1"/>
</dbReference>
<dbReference type="GO" id="GO:0016740">
    <property type="term" value="F:transferase activity"/>
    <property type="evidence" value="ECO:0007669"/>
    <property type="project" value="UniProtKB-KW"/>
</dbReference>
<keyword evidence="1" id="KW-0808">Transferase</keyword>
<name>A0A5B8C5D3_9MICO</name>
<reference evidence="1 2" key="1">
    <citation type="submission" date="2019-05" db="EMBL/GenBank/DDBJ databases">
        <title>Georgenia *** sp. nov., and Georgenia *** sp. nov., isolated from the intestinal contents of plateau pika (Ochotona curzoniae) in the Qinghai-Tibet plateau of China.</title>
        <authorList>
            <person name="Tian Z."/>
        </authorList>
    </citation>
    <scope>NUCLEOTIDE SEQUENCE [LARGE SCALE GENOMIC DNA]</scope>
    <source>
        <strain evidence="1 2">Z443</strain>
    </source>
</reference>
<organism evidence="1 2">
    <name type="scientific">Georgenia yuyongxinii</name>
    <dbReference type="NCBI Taxonomy" id="2589797"/>
    <lineage>
        <taxon>Bacteria</taxon>
        <taxon>Bacillati</taxon>
        <taxon>Actinomycetota</taxon>
        <taxon>Actinomycetes</taxon>
        <taxon>Micrococcales</taxon>
        <taxon>Bogoriellaceae</taxon>
        <taxon>Georgenia</taxon>
    </lineage>
</organism>
<dbReference type="SUPFAM" id="SSF56112">
    <property type="entry name" value="Protein kinase-like (PK-like)"/>
    <property type="match status" value="1"/>
</dbReference>
<protein>
    <submittedName>
        <fullName evidence="1">Aminoglycoside phosphotransferase family protein</fullName>
    </submittedName>
</protein>
<accession>A0A5B8C5D3</accession>
<dbReference type="InterPro" id="IPR011009">
    <property type="entry name" value="Kinase-like_dom_sf"/>
</dbReference>
<dbReference type="Gene3D" id="3.90.1200.10">
    <property type="match status" value="1"/>
</dbReference>
<dbReference type="KEGG" id="gyu:FE374_16035"/>
<dbReference type="OrthoDB" id="3837844at2"/>
<dbReference type="Proteomes" id="UP000314616">
    <property type="component" value="Chromosome"/>
</dbReference>
<dbReference type="AlphaFoldDB" id="A0A5B8C5D3"/>
<evidence type="ECO:0000313" key="1">
    <source>
        <dbReference type="EMBL" id="QDC25929.1"/>
    </source>
</evidence>